<dbReference type="AlphaFoldDB" id="G9ZPA1"/>
<sequence length="40" mass="4663">MKSLIGLTITRSIMRGDDHRQRVFHKESRPIVIMIGRLSL</sequence>
<comment type="caution">
    <text evidence="1">The sequence shown here is derived from an EMBL/GenBank/DDBJ whole genome shotgun (WGS) entry which is preliminary data.</text>
</comment>
<dbReference type="HOGENOM" id="CLU_3291592_0_0_9"/>
<reference evidence="1 2" key="1">
    <citation type="submission" date="2011-09" db="EMBL/GenBank/DDBJ databases">
        <authorList>
            <person name="Weinstock G."/>
            <person name="Sodergren E."/>
            <person name="Clifton S."/>
            <person name="Fulton L."/>
            <person name="Fulton B."/>
            <person name="Courtney L."/>
            <person name="Fronick C."/>
            <person name="Harrison M."/>
            <person name="Strong C."/>
            <person name="Farmer C."/>
            <person name="Delahaunty K."/>
            <person name="Markovic C."/>
            <person name="Hall O."/>
            <person name="Minx P."/>
            <person name="Tomlinson C."/>
            <person name="Mitreva M."/>
            <person name="Hou S."/>
            <person name="Chen J."/>
            <person name="Wollam A."/>
            <person name="Pepin K.H."/>
            <person name="Johnson M."/>
            <person name="Bhonagiri V."/>
            <person name="Zhang X."/>
            <person name="Suruliraj S."/>
            <person name="Warren W."/>
            <person name="Chinwalla A."/>
            <person name="Mardis E.R."/>
            <person name="Wilson R.K."/>
        </authorList>
    </citation>
    <scope>NUCLEOTIDE SEQUENCE [LARGE SCALE GENOMIC DNA]</scope>
    <source>
        <strain evidence="1 2">F0439</strain>
    </source>
</reference>
<gene>
    <name evidence="1" type="ORF">HMPREF9103_01555</name>
</gene>
<accession>G9ZPA1</accession>
<dbReference type="EMBL" id="AGEY01000073">
    <property type="protein sequence ID" value="EHL98512.1"/>
    <property type="molecule type" value="Genomic_DNA"/>
</dbReference>
<protein>
    <submittedName>
        <fullName evidence="1">Uncharacterized protein</fullName>
    </submittedName>
</protein>
<dbReference type="Proteomes" id="UP000004625">
    <property type="component" value="Unassembled WGS sequence"/>
</dbReference>
<evidence type="ECO:0000313" key="2">
    <source>
        <dbReference type="Proteomes" id="UP000004625"/>
    </source>
</evidence>
<evidence type="ECO:0000313" key="1">
    <source>
        <dbReference type="EMBL" id="EHL98512.1"/>
    </source>
</evidence>
<keyword evidence="2" id="KW-1185">Reference proteome</keyword>
<proteinExistence type="predicted"/>
<organism evidence="1 2">
    <name type="scientific">Lentilactobacillus parafarraginis F0439</name>
    <dbReference type="NCBI Taxonomy" id="797515"/>
    <lineage>
        <taxon>Bacteria</taxon>
        <taxon>Bacillati</taxon>
        <taxon>Bacillota</taxon>
        <taxon>Bacilli</taxon>
        <taxon>Lactobacillales</taxon>
        <taxon>Lactobacillaceae</taxon>
        <taxon>Lentilactobacillus</taxon>
    </lineage>
</organism>
<name>G9ZPA1_9LACO</name>
<dbReference type="STRING" id="797515.HMPREF9103_01555"/>